<name>A0A2P7BH46_9HYPH</name>
<evidence type="ECO:0000313" key="1">
    <source>
        <dbReference type="EMBL" id="PSH65790.1"/>
    </source>
</evidence>
<protein>
    <submittedName>
        <fullName evidence="1">Uncharacterized protein</fullName>
    </submittedName>
</protein>
<accession>A0A2P7BH46</accession>
<dbReference type="EMBL" id="PGGM01000002">
    <property type="protein sequence ID" value="PSH65790.1"/>
    <property type="molecule type" value="Genomic_DNA"/>
</dbReference>
<proteinExistence type="predicted"/>
<reference evidence="2" key="1">
    <citation type="submission" date="2017-11" db="EMBL/GenBank/DDBJ databases">
        <authorList>
            <person name="Kuznetsova I."/>
            <person name="Sazanova A."/>
            <person name="Chirak E."/>
            <person name="Safronova V."/>
            <person name="Willems A."/>
        </authorList>
    </citation>
    <scope>NUCLEOTIDE SEQUENCE [LARGE SCALE GENOMIC DNA]</scope>
    <source>
        <strain evidence="2">CCBAU 03422</strain>
    </source>
</reference>
<organism evidence="1 2">
    <name type="scientific">Phyllobacterium sophorae</name>
    <dbReference type="NCBI Taxonomy" id="1520277"/>
    <lineage>
        <taxon>Bacteria</taxon>
        <taxon>Pseudomonadati</taxon>
        <taxon>Pseudomonadota</taxon>
        <taxon>Alphaproteobacteria</taxon>
        <taxon>Hyphomicrobiales</taxon>
        <taxon>Phyllobacteriaceae</taxon>
        <taxon>Phyllobacterium</taxon>
    </lineage>
</organism>
<evidence type="ECO:0000313" key="2">
    <source>
        <dbReference type="Proteomes" id="UP000241764"/>
    </source>
</evidence>
<dbReference type="AlphaFoldDB" id="A0A2P7BH46"/>
<sequence length="94" mass="10981">MNFAERPQFPQSNGNSLLVVGQNQESLVATRFRVLPLNCLRRTWFHSLRMHIVGRRRLKGWRFSMKALEMQLQAGFARNPACNIFSVSLERQYA</sequence>
<dbReference type="Proteomes" id="UP000241764">
    <property type="component" value="Unassembled WGS sequence"/>
</dbReference>
<keyword evidence="2" id="KW-1185">Reference proteome</keyword>
<gene>
    <name evidence="1" type="ORF">CU103_03990</name>
</gene>
<comment type="caution">
    <text evidence="1">The sequence shown here is derived from an EMBL/GenBank/DDBJ whole genome shotgun (WGS) entry which is preliminary data.</text>
</comment>